<dbReference type="PANTHER" id="PTHR33112">
    <property type="entry name" value="DOMAIN PROTEIN, PUTATIVE-RELATED"/>
    <property type="match status" value="1"/>
</dbReference>
<evidence type="ECO:0000259" key="1">
    <source>
        <dbReference type="Pfam" id="PF06985"/>
    </source>
</evidence>
<gene>
    <name evidence="2" type="ORF">QBC38DRAFT_455660</name>
</gene>
<dbReference type="InterPro" id="IPR010730">
    <property type="entry name" value="HET"/>
</dbReference>
<comment type="caution">
    <text evidence="2">The sequence shown here is derived from an EMBL/GenBank/DDBJ whole genome shotgun (WGS) entry which is preliminary data.</text>
</comment>
<dbReference type="Pfam" id="PF06985">
    <property type="entry name" value="HET"/>
    <property type="match status" value="1"/>
</dbReference>
<proteinExistence type="predicted"/>
<protein>
    <submittedName>
        <fullName evidence="2">Heterokaryon incompatibility protein-domain-containing protein</fullName>
    </submittedName>
</protein>
<name>A0AAN7GU33_9PEZI</name>
<dbReference type="Proteomes" id="UP001301958">
    <property type="component" value="Unassembled WGS sequence"/>
</dbReference>
<reference evidence="2" key="2">
    <citation type="submission" date="2023-05" db="EMBL/GenBank/DDBJ databases">
        <authorList>
            <consortium name="Lawrence Berkeley National Laboratory"/>
            <person name="Steindorff A."/>
            <person name="Hensen N."/>
            <person name="Bonometti L."/>
            <person name="Westerberg I."/>
            <person name="Brannstrom I.O."/>
            <person name="Guillou S."/>
            <person name="Cros-Aarteil S."/>
            <person name="Calhoun S."/>
            <person name="Haridas S."/>
            <person name="Kuo A."/>
            <person name="Mondo S."/>
            <person name="Pangilinan J."/>
            <person name="Riley R."/>
            <person name="Labutti K."/>
            <person name="Andreopoulos B."/>
            <person name="Lipzen A."/>
            <person name="Chen C."/>
            <person name="Yanf M."/>
            <person name="Daum C."/>
            <person name="Ng V."/>
            <person name="Clum A."/>
            <person name="Ohm R."/>
            <person name="Martin F."/>
            <person name="Silar P."/>
            <person name="Natvig D."/>
            <person name="Lalanne C."/>
            <person name="Gautier V."/>
            <person name="Ament-Velasquez S.L."/>
            <person name="Kruys A."/>
            <person name="Hutchinson M.I."/>
            <person name="Powell A.J."/>
            <person name="Barry K."/>
            <person name="Miller A.N."/>
            <person name="Grigoriev I.V."/>
            <person name="Debuchy R."/>
            <person name="Gladieux P."/>
            <person name="Thoren M.H."/>
            <person name="Johannesson H."/>
        </authorList>
    </citation>
    <scope>NUCLEOTIDE SEQUENCE</scope>
    <source>
        <strain evidence="2">CBS 990.96</strain>
    </source>
</reference>
<organism evidence="2 3">
    <name type="scientific">Podospora fimiseda</name>
    <dbReference type="NCBI Taxonomy" id="252190"/>
    <lineage>
        <taxon>Eukaryota</taxon>
        <taxon>Fungi</taxon>
        <taxon>Dikarya</taxon>
        <taxon>Ascomycota</taxon>
        <taxon>Pezizomycotina</taxon>
        <taxon>Sordariomycetes</taxon>
        <taxon>Sordariomycetidae</taxon>
        <taxon>Sordariales</taxon>
        <taxon>Podosporaceae</taxon>
        <taxon>Podospora</taxon>
    </lineage>
</organism>
<reference evidence="2" key="1">
    <citation type="journal article" date="2023" name="Mol. Phylogenet. Evol.">
        <title>Genome-scale phylogeny and comparative genomics of the fungal order Sordariales.</title>
        <authorList>
            <person name="Hensen N."/>
            <person name="Bonometti L."/>
            <person name="Westerberg I."/>
            <person name="Brannstrom I.O."/>
            <person name="Guillou S."/>
            <person name="Cros-Aarteil S."/>
            <person name="Calhoun S."/>
            <person name="Haridas S."/>
            <person name="Kuo A."/>
            <person name="Mondo S."/>
            <person name="Pangilinan J."/>
            <person name="Riley R."/>
            <person name="LaButti K."/>
            <person name="Andreopoulos B."/>
            <person name="Lipzen A."/>
            <person name="Chen C."/>
            <person name="Yan M."/>
            <person name="Daum C."/>
            <person name="Ng V."/>
            <person name="Clum A."/>
            <person name="Steindorff A."/>
            <person name="Ohm R.A."/>
            <person name="Martin F."/>
            <person name="Silar P."/>
            <person name="Natvig D.O."/>
            <person name="Lalanne C."/>
            <person name="Gautier V."/>
            <person name="Ament-Velasquez S.L."/>
            <person name="Kruys A."/>
            <person name="Hutchinson M.I."/>
            <person name="Powell A.J."/>
            <person name="Barry K."/>
            <person name="Miller A.N."/>
            <person name="Grigoriev I.V."/>
            <person name="Debuchy R."/>
            <person name="Gladieux P."/>
            <person name="Hiltunen Thoren M."/>
            <person name="Johannesson H."/>
        </authorList>
    </citation>
    <scope>NUCLEOTIDE SEQUENCE</scope>
    <source>
        <strain evidence="2">CBS 990.96</strain>
    </source>
</reference>
<dbReference type="EMBL" id="MU865337">
    <property type="protein sequence ID" value="KAK4227026.1"/>
    <property type="molecule type" value="Genomic_DNA"/>
</dbReference>
<sequence length="493" mass="56087">MGQTPSLPLPVPSKPPRCERCAGVDWIKLLNGKYPEYDEYSIHQLKAGPCLDCSLCRFFLEVIAYPREPESVTQAMWLTVSVGYAEWWTGEEYPEKQRRRTNQCTWGYENGTGVSTSYVQLPPVLGSNYGTERWSGRLRGTLVDYSLLREWVTQCCCVHTEECGGVLQSHSGHIKGLKVIDCETRQVILFPSGFDSKFAALSYVWGKTSTQLSPLLPGGILPRDLPNTIADAIEAAMKLQIPGLRYLLVDQYCIDQRDTVHKLQQISVMDRIYSSAFITFVAACSQNPSHGLPGVRPRAKQPRIEMGNTTMISGFVWPDQIVQNSKWFTRGWTYQECVFSRRRLIFTDDQVLFECNTLSRFETLDTPSQLRGSLICDLRFVWEDRSHGLWRHIRAYWKRELTFPEDVLNALTGVFSAFSKLRPFPIRQVFGIPIPTFLYYQVDPAVKGGAGHGKPVRFDDGSTKDLEQIFATSLLWCRGFGMPGSVYNPARRR</sequence>
<evidence type="ECO:0000313" key="3">
    <source>
        <dbReference type="Proteomes" id="UP001301958"/>
    </source>
</evidence>
<dbReference type="PANTHER" id="PTHR33112:SF1">
    <property type="entry name" value="HETEROKARYON INCOMPATIBILITY DOMAIN-CONTAINING PROTEIN"/>
    <property type="match status" value="1"/>
</dbReference>
<keyword evidence="3" id="KW-1185">Reference proteome</keyword>
<feature type="domain" description="Heterokaryon incompatibility" evidence="1">
    <location>
        <begin position="198"/>
        <end position="336"/>
    </location>
</feature>
<evidence type="ECO:0000313" key="2">
    <source>
        <dbReference type="EMBL" id="KAK4227026.1"/>
    </source>
</evidence>
<accession>A0AAN7GU33</accession>
<dbReference type="AlphaFoldDB" id="A0AAN7GU33"/>